<accession>A0A2P2IU09</accession>
<sequence>MCSRMGAAQACLSPYWKHLKNWVLMCSKLGFLVQSAFIYKLLVERMKNKMKASMLKWSNRQCCKQLINGAKAVHKTRINHPSSLLGIHKYIAFLKPHFVPTSML</sequence>
<evidence type="ECO:0000256" key="1">
    <source>
        <dbReference type="SAM" id="Phobius"/>
    </source>
</evidence>
<proteinExistence type="predicted"/>
<dbReference type="AlphaFoldDB" id="A0A2P2IU09"/>
<reference evidence="2" key="1">
    <citation type="submission" date="2018-02" db="EMBL/GenBank/DDBJ databases">
        <title>Rhizophora mucronata_Transcriptome.</title>
        <authorList>
            <person name="Meera S.P."/>
            <person name="Sreeshan A."/>
            <person name="Augustine A."/>
        </authorList>
    </citation>
    <scope>NUCLEOTIDE SEQUENCE</scope>
    <source>
        <tissue evidence="2">Leaf</tissue>
    </source>
</reference>
<keyword evidence="1" id="KW-0812">Transmembrane</keyword>
<name>A0A2P2IU09_RHIMU</name>
<feature type="transmembrane region" description="Helical" evidence="1">
    <location>
        <begin position="22"/>
        <end position="42"/>
    </location>
</feature>
<evidence type="ECO:0000313" key="2">
    <source>
        <dbReference type="EMBL" id="MBW84722.1"/>
    </source>
</evidence>
<protein>
    <submittedName>
        <fullName evidence="2">Uncharacterized protein</fullName>
    </submittedName>
</protein>
<keyword evidence="1" id="KW-0472">Membrane</keyword>
<keyword evidence="1" id="KW-1133">Transmembrane helix</keyword>
<dbReference type="EMBL" id="GGEC01004239">
    <property type="protein sequence ID" value="MBW84722.1"/>
    <property type="molecule type" value="Transcribed_RNA"/>
</dbReference>
<organism evidence="2">
    <name type="scientific">Rhizophora mucronata</name>
    <name type="common">Asiatic mangrove</name>
    <dbReference type="NCBI Taxonomy" id="61149"/>
    <lineage>
        <taxon>Eukaryota</taxon>
        <taxon>Viridiplantae</taxon>
        <taxon>Streptophyta</taxon>
        <taxon>Embryophyta</taxon>
        <taxon>Tracheophyta</taxon>
        <taxon>Spermatophyta</taxon>
        <taxon>Magnoliopsida</taxon>
        <taxon>eudicotyledons</taxon>
        <taxon>Gunneridae</taxon>
        <taxon>Pentapetalae</taxon>
        <taxon>rosids</taxon>
        <taxon>fabids</taxon>
        <taxon>Malpighiales</taxon>
        <taxon>Rhizophoraceae</taxon>
        <taxon>Rhizophora</taxon>
    </lineage>
</organism>